<dbReference type="Proteomes" id="UP000753961">
    <property type="component" value="Unassembled WGS sequence"/>
</dbReference>
<keyword evidence="1" id="KW-0472">Membrane</keyword>
<dbReference type="Pfam" id="PF10861">
    <property type="entry name" value="DUF2784"/>
    <property type="match status" value="1"/>
</dbReference>
<feature type="transmembrane region" description="Helical" evidence="1">
    <location>
        <begin position="38"/>
        <end position="57"/>
    </location>
</feature>
<dbReference type="AlphaFoldDB" id="A0A953HX17"/>
<name>A0A953HX17_9BACT</name>
<dbReference type="InterPro" id="IPR021218">
    <property type="entry name" value="DUF2784"/>
</dbReference>
<reference evidence="2" key="1">
    <citation type="submission" date="2021-06" db="EMBL/GenBank/DDBJ databases">
        <title>44 bacteria genomes isolated from Dapeng, Shenzhen.</title>
        <authorList>
            <person name="Zheng W."/>
            <person name="Yu S."/>
            <person name="Huang Y."/>
        </authorList>
    </citation>
    <scope>NUCLEOTIDE SEQUENCE</scope>
    <source>
        <strain evidence="2">DP5N28-2</strain>
    </source>
</reference>
<evidence type="ECO:0000313" key="3">
    <source>
        <dbReference type="Proteomes" id="UP000753961"/>
    </source>
</evidence>
<accession>A0A953HX17</accession>
<proteinExistence type="predicted"/>
<gene>
    <name evidence="2" type="ORF">KUV50_08525</name>
</gene>
<protein>
    <submittedName>
        <fullName evidence="2">DUF2784 domain-containing protein</fullName>
    </submittedName>
</protein>
<evidence type="ECO:0000313" key="2">
    <source>
        <dbReference type="EMBL" id="MBY5958171.1"/>
    </source>
</evidence>
<evidence type="ECO:0000256" key="1">
    <source>
        <dbReference type="SAM" id="Phobius"/>
    </source>
</evidence>
<sequence>MTEFVLHLANYYFYTFHAVLILFNLFGWMYPATRKVNLITLLVTFGSWFLLGLWKGWGYCFLTDWHYQILHALGERGMPPSYIAFLVEKLTGWQPGPWLVNTFTVGLAILALMCSVWVNIRSRNL</sequence>
<dbReference type="RefSeq" id="WP_222579702.1">
    <property type="nucleotide sequence ID" value="NZ_JAHVHU010000007.1"/>
</dbReference>
<comment type="caution">
    <text evidence="2">The sequence shown here is derived from an EMBL/GenBank/DDBJ whole genome shotgun (WGS) entry which is preliminary data.</text>
</comment>
<keyword evidence="1" id="KW-1133">Transmembrane helix</keyword>
<feature type="transmembrane region" description="Helical" evidence="1">
    <location>
        <begin position="98"/>
        <end position="120"/>
    </location>
</feature>
<dbReference type="EMBL" id="JAHVHU010000007">
    <property type="protein sequence ID" value="MBY5958171.1"/>
    <property type="molecule type" value="Genomic_DNA"/>
</dbReference>
<keyword evidence="1" id="KW-0812">Transmembrane</keyword>
<organism evidence="2 3">
    <name type="scientific">Membranihabitans marinus</name>
    <dbReference type="NCBI Taxonomy" id="1227546"/>
    <lineage>
        <taxon>Bacteria</taxon>
        <taxon>Pseudomonadati</taxon>
        <taxon>Bacteroidota</taxon>
        <taxon>Saprospiria</taxon>
        <taxon>Saprospirales</taxon>
        <taxon>Saprospiraceae</taxon>
        <taxon>Membranihabitans</taxon>
    </lineage>
</organism>
<keyword evidence="3" id="KW-1185">Reference proteome</keyword>
<feature type="transmembrane region" description="Helical" evidence="1">
    <location>
        <begin position="12"/>
        <end position="31"/>
    </location>
</feature>